<evidence type="ECO:0000256" key="1">
    <source>
        <dbReference type="SAM" id="SignalP"/>
    </source>
</evidence>
<dbReference type="InterPro" id="IPR018247">
    <property type="entry name" value="EF_Hand_1_Ca_BS"/>
</dbReference>
<dbReference type="Proteomes" id="UP000013165">
    <property type="component" value="Unassembled WGS sequence"/>
</dbReference>
<proteinExistence type="predicted"/>
<dbReference type="AlphaFoldDB" id="N6WV06"/>
<dbReference type="GO" id="GO:0005509">
    <property type="term" value="F:calcium ion binding"/>
    <property type="evidence" value="ECO:0007669"/>
    <property type="project" value="InterPro"/>
</dbReference>
<dbReference type="EMBL" id="APLQ01000011">
    <property type="protein sequence ID" value="ENO15406.1"/>
    <property type="molecule type" value="Genomic_DNA"/>
</dbReference>
<organism evidence="3 4">
    <name type="scientific">Marinobacter nanhaiticus D15-8W</name>
    <dbReference type="NCBI Taxonomy" id="626887"/>
    <lineage>
        <taxon>Bacteria</taxon>
        <taxon>Pseudomonadati</taxon>
        <taxon>Pseudomonadota</taxon>
        <taxon>Gammaproteobacteria</taxon>
        <taxon>Pseudomonadales</taxon>
        <taxon>Marinobacteraceae</taxon>
        <taxon>Marinobacter</taxon>
    </lineage>
</organism>
<name>N6WV06_9GAMM</name>
<dbReference type="PROSITE" id="PS00018">
    <property type="entry name" value="EF_HAND_1"/>
    <property type="match status" value="2"/>
</dbReference>
<protein>
    <submittedName>
        <fullName evidence="3">EF-hand domain-containing protein</fullName>
    </submittedName>
</protein>
<sequence length="122" mass="13088">MIKRISPLLIALAGLAVAGCNTSGGSQEPVAQKLGAGPKDQFECADRNGNDYIDKAELVYLRECGIGEDLKCGDVPEGMETRSAGSNFEGGRRMLEIVDADRDDRISKLEFRAHCNSAGRAQ</sequence>
<dbReference type="PATRIC" id="fig|626887.3.peg.1728"/>
<dbReference type="PROSITE" id="PS51257">
    <property type="entry name" value="PROKAR_LIPOPROTEIN"/>
    <property type="match status" value="1"/>
</dbReference>
<evidence type="ECO:0000259" key="2">
    <source>
        <dbReference type="PROSITE" id="PS50222"/>
    </source>
</evidence>
<dbReference type="PROSITE" id="PS50222">
    <property type="entry name" value="EF_HAND_2"/>
    <property type="match status" value="1"/>
</dbReference>
<dbReference type="InterPro" id="IPR002048">
    <property type="entry name" value="EF_hand_dom"/>
</dbReference>
<accession>N6WV06</accession>
<dbReference type="SUPFAM" id="SSF47473">
    <property type="entry name" value="EF-hand"/>
    <property type="match status" value="1"/>
</dbReference>
<gene>
    <name evidence="3" type="ORF">J057_08646</name>
</gene>
<dbReference type="HOGENOM" id="CLU_2023936_0_0_6"/>
<feature type="signal peptide" evidence="1">
    <location>
        <begin position="1"/>
        <end position="18"/>
    </location>
</feature>
<evidence type="ECO:0000313" key="3">
    <source>
        <dbReference type="EMBL" id="ENO15406.1"/>
    </source>
</evidence>
<reference evidence="3 4" key="1">
    <citation type="journal article" date="2013" name="Genome Announc.">
        <title>Genome Sequence of the Polycyclic Aromatic Hydrocarbon-Degrading Bacterium Strain Marinobacter nanhaiticus D15-8WT.</title>
        <authorList>
            <person name="Cui Z."/>
            <person name="Gao W."/>
            <person name="Li Q."/>
            <person name="Xu G."/>
            <person name="Zheng L."/>
        </authorList>
    </citation>
    <scope>NUCLEOTIDE SEQUENCE [LARGE SCALE GENOMIC DNA]</scope>
    <source>
        <strain evidence="3 4">D15-8W</strain>
    </source>
</reference>
<comment type="caution">
    <text evidence="3">The sequence shown here is derived from an EMBL/GenBank/DDBJ whole genome shotgun (WGS) entry which is preliminary data.</text>
</comment>
<dbReference type="OrthoDB" id="6370175at2"/>
<evidence type="ECO:0000313" key="4">
    <source>
        <dbReference type="Proteomes" id="UP000013165"/>
    </source>
</evidence>
<keyword evidence="1" id="KW-0732">Signal</keyword>
<feature type="chain" id="PRO_5004127774" evidence="1">
    <location>
        <begin position="19"/>
        <end position="122"/>
    </location>
</feature>
<feature type="domain" description="EF-hand" evidence="2">
    <location>
        <begin position="86"/>
        <end position="121"/>
    </location>
</feature>
<dbReference type="InterPro" id="IPR011992">
    <property type="entry name" value="EF-hand-dom_pair"/>
</dbReference>
<dbReference type="RefSeq" id="WP_004579702.1">
    <property type="nucleotide sequence ID" value="NZ_AP028878.1"/>
</dbReference>
<dbReference type="Gene3D" id="1.10.238.10">
    <property type="entry name" value="EF-hand"/>
    <property type="match status" value="1"/>
</dbReference>
<keyword evidence="4" id="KW-1185">Reference proteome</keyword>